<dbReference type="Proteomes" id="UP001147653">
    <property type="component" value="Unassembled WGS sequence"/>
</dbReference>
<accession>A0A9X3SDT9</accession>
<evidence type="ECO:0000313" key="2">
    <source>
        <dbReference type="EMBL" id="MDA0184070.1"/>
    </source>
</evidence>
<keyword evidence="1" id="KW-0812">Transmembrane</keyword>
<keyword evidence="3" id="KW-1185">Reference proteome</keyword>
<dbReference type="RefSeq" id="WP_270028488.1">
    <property type="nucleotide sequence ID" value="NZ_JAPDDP010000067.1"/>
</dbReference>
<dbReference type="AlphaFoldDB" id="A0A9X3SDT9"/>
<sequence length="68" mass="7109">MVSRLEAVLSLAMVALLVSALAGWDTAAGVAGAVFLVLLAAMVTRIAVRKARGASWDQAWGRTPREAD</sequence>
<keyword evidence="1" id="KW-1133">Transmembrane helix</keyword>
<evidence type="ECO:0000256" key="1">
    <source>
        <dbReference type="SAM" id="Phobius"/>
    </source>
</evidence>
<comment type="caution">
    <text evidence="2">The sequence shown here is derived from an EMBL/GenBank/DDBJ whole genome shotgun (WGS) entry which is preliminary data.</text>
</comment>
<feature type="transmembrane region" description="Helical" evidence="1">
    <location>
        <begin position="32"/>
        <end position="48"/>
    </location>
</feature>
<dbReference type="EMBL" id="JAPDDP010000067">
    <property type="protein sequence ID" value="MDA0184070.1"/>
    <property type="molecule type" value="Genomic_DNA"/>
</dbReference>
<evidence type="ECO:0000313" key="3">
    <source>
        <dbReference type="Proteomes" id="UP001147653"/>
    </source>
</evidence>
<protein>
    <submittedName>
        <fullName evidence="2">Uncharacterized protein</fullName>
    </submittedName>
</protein>
<organism evidence="2 3">
    <name type="scientific">Solirubrobacter phytolaccae</name>
    <dbReference type="NCBI Taxonomy" id="1404360"/>
    <lineage>
        <taxon>Bacteria</taxon>
        <taxon>Bacillati</taxon>
        <taxon>Actinomycetota</taxon>
        <taxon>Thermoleophilia</taxon>
        <taxon>Solirubrobacterales</taxon>
        <taxon>Solirubrobacteraceae</taxon>
        <taxon>Solirubrobacter</taxon>
    </lineage>
</organism>
<keyword evidence="1" id="KW-0472">Membrane</keyword>
<proteinExistence type="predicted"/>
<name>A0A9X3SDT9_9ACTN</name>
<reference evidence="2" key="1">
    <citation type="submission" date="2022-10" db="EMBL/GenBank/DDBJ databases">
        <title>The WGS of Solirubrobacter phytolaccae KCTC 29190.</title>
        <authorList>
            <person name="Jiang Z."/>
        </authorList>
    </citation>
    <scope>NUCLEOTIDE SEQUENCE</scope>
    <source>
        <strain evidence="2">KCTC 29190</strain>
    </source>
</reference>
<gene>
    <name evidence="2" type="ORF">OJ997_27425</name>
</gene>